<feature type="domain" description="C2H2-type" evidence="6">
    <location>
        <begin position="748"/>
        <end position="770"/>
    </location>
</feature>
<dbReference type="InterPro" id="IPR041661">
    <property type="entry name" value="ZN622/Rei1/Reh1_Znf-C2H2"/>
</dbReference>
<dbReference type="FunFam" id="3.30.160.60:FF:000065">
    <property type="entry name" value="B-cell CLL/lymphoma 6, member B"/>
    <property type="match status" value="1"/>
</dbReference>
<dbReference type="STRING" id="66420.A0A0N1PEC3"/>
<feature type="domain" description="C2H2-type" evidence="6">
    <location>
        <begin position="773"/>
        <end position="800"/>
    </location>
</feature>
<dbReference type="Pfam" id="PF12756">
    <property type="entry name" value="zf-C2H2_2"/>
    <property type="match status" value="1"/>
</dbReference>
<feature type="domain" description="C2H2-type" evidence="6">
    <location>
        <begin position="151"/>
        <end position="173"/>
    </location>
</feature>
<feature type="domain" description="C2H2-type" evidence="6">
    <location>
        <begin position="359"/>
        <end position="387"/>
    </location>
</feature>
<reference evidence="7 8" key="1">
    <citation type="journal article" date="2015" name="Nat. Commun.">
        <title>Outbred genome sequencing and CRISPR/Cas9 gene editing in butterflies.</title>
        <authorList>
            <person name="Li X."/>
            <person name="Fan D."/>
            <person name="Zhang W."/>
            <person name="Liu G."/>
            <person name="Zhang L."/>
            <person name="Zhao L."/>
            <person name="Fang X."/>
            <person name="Chen L."/>
            <person name="Dong Y."/>
            <person name="Chen Y."/>
            <person name="Ding Y."/>
            <person name="Zhao R."/>
            <person name="Feng M."/>
            <person name="Zhu Y."/>
            <person name="Feng Y."/>
            <person name="Jiang X."/>
            <person name="Zhu D."/>
            <person name="Xiang H."/>
            <person name="Feng X."/>
            <person name="Li S."/>
            <person name="Wang J."/>
            <person name="Zhang G."/>
            <person name="Kronforst M.R."/>
            <person name="Wang W."/>
        </authorList>
    </citation>
    <scope>NUCLEOTIDE SEQUENCE [LARGE SCALE GENOMIC DNA]</scope>
    <source>
        <strain evidence="7">Ya'a_city_454_Px</strain>
        <tissue evidence="7">Whole body</tissue>
    </source>
</reference>
<dbReference type="SUPFAM" id="SSF57667">
    <property type="entry name" value="beta-beta-alpha zinc fingers"/>
    <property type="match status" value="5"/>
</dbReference>
<dbReference type="EMBL" id="KQ459348">
    <property type="protein sequence ID" value="KPJ01331.1"/>
    <property type="molecule type" value="Genomic_DNA"/>
</dbReference>
<dbReference type="PANTHER" id="PTHR24379:SF127">
    <property type="entry name" value="BLOODY FINGERS-RELATED"/>
    <property type="match status" value="1"/>
</dbReference>
<feature type="domain" description="C2H2-type" evidence="6">
    <location>
        <begin position="604"/>
        <end position="626"/>
    </location>
</feature>
<dbReference type="PANTHER" id="PTHR24379">
    <property type="entry name" value="KRAB AND ZINC FINGER DOMAIN-CONTAINING"/>
    <property type="match status" value="1"/>
</dbReference>
<dbReference type="PROSITE" id="PS00028">
    <property type="entry name" value="ZINC_FINGER_C2H2_1"/>
    <property type="match status" value="12"/>
</dbReference>
<evidence type="ECO:0000256" key="1">
    <source>
        <dbReference type="ARBA" id="ARBA00022723"/>
    </source>
</evidence>
<evidence type="ECO:0000256" key="2">
    <source>
        <dbReference type="ARBA" id="ARBA00022737"/>
    </source>
</evidence>
<keyword evidence="3 5" id="KW-0863">Zinc-finger</keyword>
<name>A0A0N1PEC3_PAPXU</name>
<dbReference type="SMART" id="SM00355">
    <property type="entry name" value="ZnF_C2H2"/>
    <property type="match status" value="19"/>
</dbReference>
<protein>
    <submittedName>
        <fullName evidence="7">Zinc finger protein 62-like</fullName>
    </submittedName>
</protein>
<dbReference type="Pfam" id="PF00096">
    <property type="entry name" value="zf-C2H2"/>
    <property type="match status" value="2"/>
</dbReference>
<feature type="domain" description="C2H2-type" evidence="6">
    <location>
        <begin position="690"/>
        <end position="718"/>
    </location>
</feature>
<sequence length="812" mass="94208">MTQFFSFLGTRKELDGLKKESKPKRLFERSVNQNPVRQNAVLILKHSTAFPFKTRFNRIICSYCHEEFQNMTILREHVTADHSNADFNSAFYKVVDDLKVDITQFKCNLCSVDMANVDTFMTHISRDHGISVNFDVPFGVLPYRQDTTGLWMCLDCYKSFSEFSQINAHLRSHVKILTCDKCGATFLSKQGLRQHEKSFKCNKASYKPRFGKALKHRSNTEIILQCSTACPFRTWGHNFNCVFCRVQSNDPVGLRTHMANRHANFDIQLVFSRKLRKDFLKVDITDLQCKLCFMAIDSLDELMTHLKNDHKQPLNFDVQPGVLPFKLNDGSTWKSAICKMQFSNFISLKKHTSEHYHNYVCDTCGEGFITENALVAHTRIPHDNKFKCSRCIATFTTLEERNLHVKTQHTNLPYMCVYCKDKPRFGTWELRCEEQVGRKGNVKLKSNEQRYARSARAEARIATKGNAKALLECWSLCPFTWHWSRFKCAYCEEGFLQCAELRAHVTECAPKHSFKDIYSNYKEMSLINVDVSEATCRVCSCSYSNVVHMRQHAIQHGYHLDSAQPDGVLPFRLDKEDWRCVICREPFNNFLKLYEHMNVHYQHYICATCGKGYMTAMRLRKHSEVHVTGSFPCDKCARVFTMRAARDHHKAQAHAKGPRYGCPHCNIRFKTYYHRMNHLNEAHKEKLVLYKCNVCELTFSTSAKRGAHVRSVHLPQQRTFPCAHCDWLFKNKSDLKKHMVKHTGDRNYSCTVCGKSYPRNKTLRMHLRSHEDLTCKLCGSLFKQRSQLVDHASIHQPDLNELNALGSNKITT</sequence>
<keyword evidence="1" id="KW-0479">Metal-binding</keyword>
<evidence type="ECO:0000259" key="6">
    <source>
        <dbReference type="PROSITE" id="PS50157"/>
    </source>
</evidence>
<dbReference type="AlphaFoldDB" id="A0A0N1PEC3"/>
<dbReference type="Gene3D" id="3.30.160.60">
    <property type="entry name" value="Classic Zinc Finger"/>
    <property type="match status" value="7"/>
</dbReference>
<keyword evidence="4" id="KW-0862">Zinc</keyword>
<keyword evidence="8" id="KW-1185">Reference proteome</keyword>
<dbReference type="PROSITE" id="PS50157">
    <property type="entry name" value="ZINC_FINGER_C2H2_2"/>
    <property type="match status" value="9"/>
</dbReference>
<dbReference type="InterPro" id="IPR036236">
    <property type="entry name" value="Znf_C2H2_sf"/>
</dbReference>
<proteinExistence type="predicted"/>
<feature type="domain" description="C2H2-type" evidence="6">
    <location>
        <begin position="720"/>
        <end position="747"/>
    </location>
</feature>
<feature type="domain" description="C2H2-type" evidence="6">
    <location>
        <begin position="631"/>
        <end position="655"/>
    </location>
</feature>
<gene>
    <name evidence="7" type="ORF">RR46_01109</name>
</gene>
<dbReference type="Pfam" id="PF13912">
    <property type="entry name" value="zf-C2H2_6"/>
    <property type="match status" value="1"/>
</dbReference>
<dbReference type="Proteomes" id="UP000053268">
    <property type="component" value="Unassembled WGS sequence"/>
</dbReference>
<evidence type="ECO:0000256" key="4">
    <source>
        <dbReference type="ARBA" id="ARBA00022833"/>
    </source>
</evidence>
<dbReference type="GO" id="GO:0000977">
    <property type="term" value="F:RNA polymerase II transcription regulatory region sequence-specific DNA binding"/>
    <property type="evidence" value="ECO:0007669"/>
    <property type="project" value="TreeGrafter"/>
</dbReference>
<accession>A0A0N1PEC3</accession>
<organism evidence="7 8">
    <name type="scientific">Papilio xuthus</name>
    <name type="common">Asian swallowtail butterfly</name>
    <dbReference type="NCBI Taxonomy" id="66420"/>
    <lineage>
        <taxon>Eukaryota</taxon>
        <taxon>Metazoa</taxon>
        <taxon>Ecdysozoa</taxon>
        <taxon>Arthropoda</taxon>
        <taxon>Hexapoda</taxon>
        <taxon>Insecta</taxon>
        <taxon>Pterygota</taxon>
        <taxon>Neoptera</taxon>
        <taxon>Endopterygota</taxon>
        <taxon>Lepidoptera</taxon>
        <taxon>Glossata</taxon>
        <taxon>Ditrysia</taxon>
        <taxon>Papilionoidea</taxon>
        <taxon>Papilionidae</taxon>
        <taxon>Papilioninae</taxon>
        <taxon>Papilio</taxon>
    </lineage>
</organism>
<evidence type="ECO:0000313" key="8">
    <source>
        <dbReference type="Proteomes" id="UP000053268"/>
    </source>
</evidence>
<feature type="domain" description="C2H2-type" evidence="6">
    <location>
        <begin position="177"/>
        <end position="208"/>
    </location>
</feature>
<dbReference type="GO" id="GO:0008270">
    <property type="term" value="F:zinc ion binding"/>
    <property type="evidence" value="ECO:0007669"/>
    <property type="project" value="UniProtKB-KW"/>
</dbReference>
<keyword evidence="2" id="KW-0677">Repeat</keyword>
<evidence type="ECO:0000256" key="5">
    <source>
        <dbReference type="PROSITE-ProRule" id="PRU00042"/>
    </source>
</evidence>
<dbReference type="GO" id="GO:0005634">
    <property type="term" value="C:nucleus"/>
    <property type="evidence" value="ECO:0007669"/>
    <property type="project" value="TreeGrafter"/>
</dbReference>
<dbReference type="GO" id="GO:0000981">
    <property type="term" value="F:DNA-binding transcription factor activity, RNA polymerase II-specific"/>
    <property type="evidence" value="ECO:0007669"/>
    <property type="project" value="TreeGrafter"/>
</dbReference>
<evidence type="ECO:0000313" key="7">
    <source>
        <dbReference type="EMBL" id="KPJ01331.1"/>
    </source>
</evidence>
<evidence type="ECO:0000256" key="3">
    <source>
        <dbReference type="ARBA" id="ARBA00022771"/>
    </source>
</evidence>
<dbReference type="InterPro" id="IPR013087">
    <property type="entry name" value="Znf_C2H2_type"/>
</dbReference>